<evidence type="ECO:0000256" key="1">
    <source>
        <dbReference type="ARBA" id="ARBA00004365"/>
    </source>
</evidence>
<proteinExistence type="inferred from homology"/>
<gene>
    <name evidence="8" type="ordered locus">Q7C_2336</name>
</gene>
<dbReference type="OrthoDB" id="9768249at2"/>
<dbReference type="InterPro" id="IPR013384">
    <property type="entry name" value="Flagell_FlgL"/>
</dbReference>
<dbReference type="InterPro" id="IPR001492">
    <property type="entry name" value="Flagellin"/>
</dbReference>
<evidence type="ECO:0000313" key="9">
    <source>
        <dbReference type="Proteomes" id="UP000009145"/>
    </source>
</evidence>
<organism evidence="8 9">
    <name type="scientific">Methylophaga frappieri (strain ATCC BAA-2434 / DSM 25690 / JAM7)</name>
    <dbReference type="NCBI Taxonomy" id="754477"/>
    <lineage>
        <taxon>Bacteria</taxon>
        <taxon>Pseudomonadati</taxon>
        <taxon>Pseudomonadota</taxon>
        <taxon>Gammaproteobacteria</taxon>
        <taxon>Thiotrichales</taxon>
        <taxon>Piscirickettsiaceae</taxon>
        <taxon>Methylophaga</taxon>
    </lineage>
</organism>
<dbReference type="InterPro" id="IPR046358">
    <property type="entry name" value="Flagellin_C"/>
</dbReference>
<keyword evidence="8" id="KW-0966">Cell projection</keyword>
<comment type="subcellular location">
    <subcellularLocation>
        <location evidence="1">Bacterial flagellum</location>
    </subcellularLocation>
    <subcellularLocation>
        <location evidence="2">Secreted</location>
    </subcellularLocation>
</comment>
<dbReference type="EMBL" id="CP003380">
    <property type="protein sequence ID" value="AFJ03470.1"/>
    <property type="molecule type" value="Genomic_DNA"/>
</dbReference>
<keyword evidence="9" id="KW-1185">Reference proteome</keyword>
<feature type="domain" description="Flagellin N-terminal" evidence="6">
    <location>
        <begin position="3"/>
        <end position="138"/>
    </location>
</feature>
<dbReference type="KEGG" id="mec:Q7C_2336"/>
<dbReference type="InterPro" id="IPR001029">
    <property type="entry name" value="Flagellin_N"/>
</dbReference>
<dbReference type="RefSeq" id="WP_014704889.1">
    <property type="nucleotide sequence ID" value="NC_017856.1"/>
</dbReference>
<dbReference type="eggNOG" id="COG1344">
    <property type="taxonomic scope" value="Bacteria"/>
</dbReference>
<dbReference type="Gene3D" id="1.20.1330.10">
    <property type="entry name" value="f41 fragment of flagellin, N-terminal domain"/>
    <property type="match status" value="1"/>
</dbReference>
<dbReference type="GO" id="GO:0005576">
    <property type="term" value="C:extracellular region"/>
    <property type="evidence" value="ECO:0007669"/>
    <property type="project" value="UniProtKB-SubCell"/>
</dbReference>
<name>I1YKM7_METFJ</name>
<dbReference type="Pfam" id="PF00700">
    <property type="entry name" value="Flagellin_C"/>
    <property type="match status" value="1"/>
</dbReference>
<evidence type="ECO:0000259" key="7">
    <source>
        <dbReference type="Pfam" id="PF00700"/>
    </source>
</evidence>
<dbReference type="NCBIfam" id="TIGR02550">
    <property type="entry name" value="flagell_flgL"/>
    <property type="match status" value="1"/>
</dbReference>
<dbReference type="PRINTS" id="PR00207">
    <property type="entry name" value="FLAGELLIN"/>
</dbReference>
<dbReference type="GO" id="GO:0071973">
    <property type="term" value="P:bacterial-type flagellum-dependent cell motility"/>
    <property type="evidence" value="ECO:0007669"/>
    <property type="project" value="InterPro"/>
</dbReference>
<keyword evidence="4" id="KW-0964">Secreted</keyword>
<sequence>MRISTTQIFDQNLSAMLEQQANLAKTQNQVSSGKRITRPSDDPVGAVRALNLQRELNITEQYLANATIATNKLQSEESSLKSAADILQRVRELAVQGLNDSNTQDDRKAIAVEIRQLNQQLLSLANGRDSNGDFVFAGFANSTQPYDGIFGSYQGDEGQRNLQISTGVTVATNDPGSAVFETPVADTRIDLAGVTGAITVDIVGDSNVDSTFAPLTFGFAEDLLNPGTFDLTITDTDGNTVTLPYQAGDTLDLTELNGEFPNLSLRLDGAPNDGDALTIERSLSATTQPVFQTISHFADALENDAVGPNDSPNNGLFLSNLSAALDNIVDKRAQVGGRLNAIEQQTAVNDAVSFSLKSSISEISDLDYAEAITRLTKEVTSLQAAQQTFAQVQNLSLFNFI</sequence>
<dbReference type="SUPFAM" id="SSF64518">
    <property type="entry name" value="Phase 1 flagellin"/>
    <property type="match status" value="1"/>
</dbReference>
<evidence type="ECO:0000256" key="4">
    <source>
        <dbReference type="ARBA" id="ARBA00022525"/>
    </source>
</evidence>
<dbReference type="GO" id="GO:0009424">
    <property type="term" value="C:bacterial-type flagellum hook"/>
    <property type="evidence" value="ECO:0007669"/>
    <property type="project" value="InterPro"/>
</dbReference>
<comment type="similarity">
    <text evidence="3">Belongs to the bacterial flagellin family.</text>
</comment>
<reference evidence="8 9" key="1">
    <citation type="journal article" date="2012" name="J. Bacteriol.">
        <title>Complete genome sequences of Methylophaga sp. strain JAM1 and Methylophaga sp. strain JAM7.</title>
        <authorList>
            <person name="Villeneuve C."/>
            <person name="Martineau C."/>
            <person name="Mauffrey F."/>
            <person name="Villemur R."/>
        </authorList>
    </citation>
    <scope>NUCLEOTIDE SEQUENCE [LARGE SCALE GENOMIC DNA]</scope>
    <source>
        <strain evidence="8 9">JAM7</strain>
    </source>
</reference>
<keyword evidence="8" id="KW-0282">Flagellum</keyword>
<protein>
    <submittedName>
        <fullName evidence="8">Flagellar hook-associated protein FlgL</fullName>
    </submittedName>
</protein>
<evidence type="ECO:0000256" key="2">
    <source>
        <dbReference type="ARBA" id="ARBA00004613"/>
    </source>
</evidence>
<dbReference type="Pfam" id="PF00669">
    <property type="entry name" value="Flagellin_N"/>
    <property type="match status" value="1"/>
</dbReference>
<dbReference type="HOGENOM" id="CLU_024437_5_0_6"/>
<keyword evidence="8" id="KW-0969">Cilium</keyword>
<keyword evidence="5" id="KW-0975">Bacterial flagellum</keyword>
<dbReference type="PANTHER" id="PTHR42792">
    <property type="entry name" value="FLAGELLIN"/>
    <property type="match status" value="1"/>
</dbReference>
<feature type="domain" description="Flagellin C-terminal" evidence="7">
    <location>
        <begin position="320"/>
        <end position="400"/>
    </location>
</feature>
<evidence type="ECO:0000313" key="8">
    <source>
        <dbReference type="EMBL" id="AFJ03470.1"/>
    </source>
</evidence>
<dbReference type="PATRIC" id="fig|754477.3.peg.2303"/>
<evidence type="ECO:0000256" key="3">
    <source>
        <dbReference type="ARBA" id="ARBA00005709"/>
    </source>
</evidence>
<dbReference type="GO" id="GO:0005198">
    <property type="term" value="F:structural molecule activity"/>
    <property type="evidence" value="ECO:0007669"/>
    <property type="project" value="InterPro"/>
</dbReference>
<dbReference type="AlphaFoldDB" id="I1YKM7"/>
<accession>I1YKM7</accession>
<evidence type="ECO:0000256" key="5">
    <source>
        <dbReference type="ARBA" id="ARBA00023143"/>
    </source>
</evidence>
<dbReference type="STRING" id="754477.Q7C_2336"/>
<dbReference type="PANTHER" id="PTHR42792:SF1">
    <property type="entry name" value="FLAGELLAR HOOK-ASSOCIATED PROTEIN 3"/>
    <property type="match status" value="1"/>
</dbReference>
<dbReference type="Proteomes" id="UP000009145">
    <property type="component" value="Chromosome"/>
</dbReference>
<evidence type="ECO:0000259" key="6">
    <source>
        <dbReference type="Pfam" id="PF00669"/>
    </source>
</evidence>